<dbReference type="AlphaFoldDB" id="A0A0G1T1S1"/>
<reference evidence="2 3" key="1">
    <citation type="journal article" date="2015" name="Nature">
        <title>rRNA introns, odd ribosomes, and small enigmatic genomes across a large radiation of phyla.</title>
        <authorList>
            <person name="Brown C.T."/>
            <person name="Hug L.A."/>
            <person name="Thomas B.C."/>
            <person name="Sharon I."/>
            <person name="Castelle C.J."/>
            <person name="Singh A."/>
            <person name="Wilkins M.J."/>
            <person name="Williams K.H."/>
            <person name="Banfield J.F."/>
        </authorList>
    </citation>
    <scope>NUCLEOTIDE SEQUENCE [LARGE SCALE GENOMIC DNA]</scope>
</reference>
<gene>
    <name evidence="2" type="ORF">UY02_C0043G0003</name>
</gene>
<dbReference type="GO" id="GO:0003677">
    <property type="term" value="F:DNA binding"/>
    <property type="evidence" value="ECO:0007669"/>
    <property type="project" value="InterPro"/>
</dbReference>
<accession>A0A0G1T1S1</accession>
<dbReference type="Pfam" id="PF01381">
    <property type="entry name" value="HTH_3"/>
    <property type="match status" value="1"/>
</dbReference>
<dbReference type="InterPro" id="IPR001387">
    <property type="entry name" value="Cro/C1-type_HTH"/>
</dbReference>
<dbReference type="CDD" id="cd00093">
    <property type="entry name" value="HTH_XRE"/>
    <property type="match status" value="1"/>
</dbReference>
<dbReference type="Gene3D" id="1.10.260.40">
    <property type="entry name" value="lambda repressor-like DNA-binding domains"/>
    <property type="match status" value="1"/>
</dbReference>
<name>A0A0G1T1S1_9BACT</name>
<evidence type="ECO:0000313" key="2">
    <source>
        <dbReference type="EMBL" id="KKU75771.1"/>
    </source>
</evidence>
<dbReference type="Proteomes" id="UP000034682">
    <property type="component" value="Unassembled WGS sequence"/>
</dbReference>
<sequence length="106" mass="11965">MRNNIKIYKTKNGVEYVLFENMKREALRNPKFRKAYDALGPKYALISAMLNARNKKGMTQVEIARRAGTTQSAIARFESGKSNPTLDFAARLSKAVGAKLEVRLKE</sequence>
<dbReference type="SMART" id="SM00530">
    <property type="entry name" value="HTH_XRE"/>
    <property type="match status" value="1"/>
</dbReference>
<organism evidence="2 3">
    <name type="scientific">Candidatus Giovannonibacteria bacterium GW2011_GWB1_47_6b</name>
    <dbReference type="NCBI Taxonomy" id="1618655"/>
    <lineage>
        <taxon>Bacteria</taxon>
        <taxon>Candidatus Giovannoniibacteriota</taxon>
    </lineage>
</organism>
<protein>
    <submittedName>
        <fullName evidence="2">Helix-turn-helix domain protein</fullName>
    </submittedName>
</protein>
<evidence type="ECO:0000313" key="3">
    <source>
        <dbReference type="Proteomes" id="UP000034682"/>
    </source>
</evidence>
<dbReference type="SUPFAM" id="SSF47413">
    <property type="entry name" value="lambda repressor-like DNA-binding domains"/>
    <property type="match status" value="1"/>
</dbReference>
<dbReference type="InterPro" id="IPR010982">
    <property type="entry name" value="Lambda_DNA-bd_dom_sf"/>
</dbReference>
<dbReference type="PROSITE" id="PS50943">
    <property type="entry name" value="HTH_CROC1"/>
    <property type="match status" value="1"/>
</dbReference>
<proteinExistence type="predicted"/>
<evidence type="ECO:0000259" key="1">
    <source>
        <dbReference type="PROSITE" id="PS50943"/>
    </source>
</evidence>
<feature type="domain" description="HTH cro/C1-type" evidence="1">
    <location>
        <begin position="49"/>
        <end position="103"/>
    </location>
</feature>
<dbReference type="EMBL" id="LCOK01000043">
    <property type="protein sequence ID" value="KKU75771.1"/>
    <property type="molecule type" value="Genomic_DNA"/>
</dbReference>
<comment type="caution">
    <text evidence="2">The sequence shown here is derived from an EMBL/GenBank/DDBJ whole genome shotgun (WGS) entry which is preliminary data.</text>
</comment>